<keyword evidence="2" id="KW-1185">Reference proteome</keyword>
<reference evidence="1" key="1">
    <citation type="submission" date="2021-12" db="EMBL/GenBank/DDBJ databases">
        <title>Prjna785345.</title>
        <authorList>
            <person name="Rujirawat T."/>
            <person name="Krajaejun T."/>
        </authorList>
    </citation>
    <scope>NUCLEOTIDE SEQUENCE</scope>
    <source>
        <strain evidence="1">Pi057C3</strain>
    </source>
</reference>
<comment type="caution">
    <text evidence="1">The sequence shown here is derived from an EMBL/GenBank/DDBJ whole genome shotgun (WGS) entry which is preliminary data.</text>
</comment>
<accession>A0AAD5Q6Q2</accession>
<evidence type="ECO:0000313" key="2">
    <source>
        <dbReference type="Proteomes" id="UP001209570"/>
    </source>
</evidence>
<proteinExistence type="predicted"/>
<dbReference type="AlphaFoldDB" id="A0AAD5Q6Q2"/>
<name>A0AAD5Q6Q2_PYTIN</name>
<organism evidence="1 2">
    <name type="scientific">Pythium insidiosum</name>
    <name type="common">Pythiosis disease agent</name>
    <dbReference type="NCBI Taxonomy" id="114742"/>
    <lineage>
        <taxon>Eukaryota</taxon>
        <taxon>Sar</taxon>
        <taxon>Stramenopiles</taxon>
        <taxon>Oomycota</taxon>
        <taxon>Peronosporomycetes</taxon>
        <taxon>Pythiales</taxon>
        <taxon>Pythiaceae</taxon>
        <taxon>Pythium</taxon>
    </lineage>
</organism>
<dbReference type="InterPro" id="IPR012337">
    <property type="entry name" value="RNaseH-like_sf"/>
</dbReference>
<dbReference type="SUPFAM" id="SSF53098">
    <property type="entry name" value="Ribonuclease H-like"/>
    <property type="match status" value="1"/>
</dbReference>
<dbReference type="Proteomes" id="UP001209570">
    <property type="component" value="Unassembled WGS sequence"/>
</dbReference>
<protein>
    <recommendedName>
        <fullName evidence="3">BED-type domain-containing protein</fullName>
    </recommendedName>
</protein>
<gene>
    <name evidence="1" type="ORF">P43SY_001051</name>
</gene>
<evidence type="ECO:0000313" key="1">
    <source>
        <dbReference type="EMBL" id="KAJ0394089.1"/>
    </source>
</evidence>
<sequence length="696" mass="77740">MANDESSAAAFGALPDELQAAALAEQAVHAAAVAAAAAAQQQQQQQQQVLAAAAAAAAAAVVAGGQPVPPDVTLLEQQAVVSPSQPSFVPPKKRKGGRQKDPVWQNTTLVDGKEVVCNKCHTVIHRYGCTKVERVRAHFENKCVFTKRPKLQHDEGDSSGDAVGLVDAKSARYRSEYANKMGMLKRRIAQWIFASGHSFSEIRNSYLRNAFKTLRPDIMFPTQYELENDLLDLEFNASLAKVNRAISGKACCLVLENWVDSNGQGMTNFIAYAEGVHHFLEAAPAAEPEKEISGDEIERVLMRQKKAIVYGVLAPLGDMVSKASREKIQKKFLQCVFYYGCLAYALRLLMTDMCAILPWLGEIHDSVQLLLKALRQNPRLHNILRALQHAEGKAPLVFLDDALGSTICDTLDSILKSERELVALVSRRDFMELALSPDELETFKKVQNFVLGDAFLQDLLNALNILHPLQQQLARVQSDRVPVSYVYHCFVELMEFYGQMEVVNKKDKALITSCVNDRFQSIYGDCHGVAYMLDPVFLGASMDEAKKHEVETFIVNCCTHILQAVGVDILDQLSKYRDMVQQLKECNQPYWDLLVTGKVRPFDFWVERRQFPQLQQLAWVVFALPVSCTVPTQELTASSTALQAKFSQQLPVDKFHKLLHVYNNAKFQQQQLDAKEPEPLLTMMLNDTDDPTNALV</sequence>
<dbReference type="EMBL" id="JAKCXM010000436">
    <property type="protein sequence ID" value="KAJ0394089.1"/>
    <property type="molecule type" value="Genomic_DNA"/>
</dbReference>
<evidence type="ECO:0008006" key="3">
    <source>
        <dbReference type="Google" id="ProtNLM"/>
    </source>
</evidence>